<accession>A0AAE0H3T9</accession>
<gene>
    <name evidence="1" type="ORF">CYMTET_3169</name>
</gene>
<dbReference type="EMBL" id="LGRX02000152">
    <property type="protein sequence ID" value="KAK3289392.1"/>
    <property type="molecule type" value="Genomic_DNA"/>
</dbReference>
<reference evidence="1 2" key="1">
    <citation type="journal article" date="2015" name="Genome Biol. Evol.">
        <title>Comparative Genomics of a Bacterivorous Green Alga Reveals Evolutionary Causalities and Consequences of Phago-Mixotrophic Mode of Nutrition.</title>
        <authorList>
            <person name="Burns J.A."/>
            <person name="Paasch A."/>
            <person name="Narechania A."/>
            <person name="Kim E."/>
        </authorList>
    </citation>
    <scope>NUCLEOTIDE SEQUENCE [LARGE SCALE GENOMIC DNA]</scope>
    <source>
        <strain evidence="1 2">PLY_AMNH</strain>
    </source>
</reference>
<evidence type="ECO:0000313" key="1">
    <source>
        <dbReference type="EMBL" id="KAK3289392.1"/>
    </source>
</evidence>
<organism evidence="1 2">
    <name type="scientific">Cymbomonas tetramitiformis</name>
    <dbReference type="NCBI Taxonomy" id="36881"/>
    <lineage>
        <taxon>Eukaryota</taxon>
        <taxon>Viridiplantae</taxon>
        <taxon>Chlorophyta</taxon>
        <taxon>Pyramimonadophyceae</taxon>
        <taxon>Pyramimonadales</taxon>
        <taxon>Pyramimonadaceae</taxon>
        <taxon>Cymbomonas</taxon>
    </lineage>
</organism>
<sequence length="138" mass="15706">MRLPYLHAWLMHCGRLFITEDSAFASLFTLDDVTIAVRVEVNNLRHSTLELLVDPRLTSADAPFQGTADMLTVRVLKNVNPHNAISTFNNVFTAARRRPPVDDDEVKALFIKALEVEYYLPVTSRLRFSATSEPPWTF</sequence>
<dbReference type="AlphaFoldDB" id="A0AAE0H3T9"/>
<proteinExistence type="predicted"/>
<protein>
    <submittedName>
        <fullName evidence="1">Uncharacterized protein</fullName>
    </submittedName>
</protein>
<dbReference type="Proteomes" id="UP001190700">
    <property type="component" value="Unassembled WGS sequence"/>
</dbReference>
<keyword evidence="2" id="KW-1185">Reference proteome</keyword>
<evidence type="ECO:0000313" key="2">
    <source>
        <dbReference type="Proteomes" id="UP001190700"/>
    </source>
</evidence>
<comment type="caution">
    <text evidence="1">The sequence shown here is derived from an EMBL/GenBank/DDBJ whole genome shotgun (WGS) entry which is preliminary data.</text>
</comment>
<name>A0AAE0H3T9_9CHLO</name>